<evidence type="ECO:0000313" key="1">
    <source>
        <dbReference type="EMBL" id="KKK89041.1"/>
    </source>
</evidence>
<reference evidence="1" key="1">
    <citation type="journal article" date="2015" name="Nature">
        <title>Complex archaea that bridge the gap between prokaryotes and eukaryotes.</title>
        <authorList>
            <person name="Spang A."/>
            <person name="Saw J.H."/>
            <person name="Jorgensen S.L."/>
            <person name="Zaremba-Niedzwiedzka K."/>
            <person name="Martijn J."/>
            <person name="Lind A.E."/>
            <person name="van Eijk R."/>
            <person name="Schleper C."/>
            <person name="Guy L."/>
            <person name="Ettema T.J."/>
        </authorList>
    </citation>
    <scope>NUCLEOTIDE SEQUENCE</scope>
</reference>
<proteinExistence type="predicted"/>
<dbReference type="AlphaFoldDB" id="A0A0F9BX82"/>
<comment type="caution">
    <text evidence="1">The sequence shown here is derived from an EMBL/GenBank/DDBJ whole genome shotgun (WGS) entry which is preliminary data.</text>
</comment>
<dbReference type="EMBL" id="LAZR01049694">
    <property type="protein sequence ID" value="KKK89041.1"/>
    <property type="molecule type" value="Genomic_DNA"/>
</dbReference>
<accession>A0A0F9BX82</accession>
<sequence length="175" mass="20520">MRTCSIQDCGSNYSAKGYCDKHYRKYLIYGDPLHFKKEQHGMCGTPEYTTWYCMKARCYNKNYKQYKDYGGRGIAICDRWRNSFIAFFEDMGLRPFPKARIDRIDNDGNYTPENCRWVTAAESSQNRSITKLTMQKANEIRKLYKTGGITQKAISFIYGVSQDSIWAIVNNKQWI</sequence>
<gene>
    <name evidence="1" type="ORF">LCGC14_2737100</name>
</gene>
<name>A0A0F9BX82_9ZZZZ</name>
<organism evidence="1">
    <name type="scientific">marine sediment metagenome</name>
    <dbReference type="NCBI Taxonomy" id="412755"/>
    <lineage>
        <taxon>unclassified sequences</taxon>
        <taxon>metagenomes</taxon>
        <taxon>ecological metagenomes</taxon>
    </lineage>
</organism>
<protein>
    <submittedName>
        <fullName evidence="1">Uncharacterized protein</fullName>
    </submittedName>
</protein>